<dbReference type="Proteomes" id="UP000223968">
    <property type="component" value="Unassembled WGS sequence"/>
</dbReference>
<protein>
    <recommendedName>
        <fullName evidence="1">AB hydrolase-1 domain-containing protein</fullName>
    </recommendedName>
</protein>
<dbReference type="Pfam" id="PF00561">
    <property type="entry name" value="Abhydrolase_1"/>
    <property type="match status" value="1"/>
</dbReference>
<reference evidence="2 3" key="1">
    <citation type="submission" date="2017-10" db="EMBL/GenBank/DDBJ databases">
        <title>Comparative genomics in systemic dimorphic fungi from Ajellomycetaceae.</title>
        <authorList>
            <person name="Munoz J.F."/>
            <person name="Mcewen J.G."/>
            <person name="Clay O.K."/>
            <person name="Cuomo C.A."/>
        </authorList>
    </citation>
    <scope>NUCLEOTIDE SEQUENCE [LARGE SCALE GENOMIC DNA]</scope>
    <source>
        <strain evidence="2 3">UAMH5409</strain>
    </source>
</reference>
<organism evidence="2 3">
    <name type="scientific">Helicocarpus griseus UAMH5409</name>
    <dbReference type="NCBI Taxonomy" id="1447875"/>
    <lineage>
        <taxon>Eukaryota</taxon>
        <taxon>Fungi</taxon>
        <taxon>Dikarya</taxon>
        <taxon>Ascomycota</taxon>
        <taxon>Pezizomycotina</taxon>
        <taxon>Eurotiomycetes</taxon>
        <taxon>Eurotiomycetidae</taxon>
        <taxon>Onygenales</taxon>
        <taxon>Ajellomycetaceae</taxon>
        <taxon>Helicocarpus</taxon>
    </lineage>
</organism>
<feature type="domain" description="AB hydrolase-1" evidence="1">
    <location>
        <begin position="34"/>
        <end position="142"/>
    </location>
</feature>
<evidence type="ECO:0000313" key="2">
    <source>
        <dbReference type="EMBL" id="PGH11328.1"/>
    </source>
</evidence>
<evidence type="ECO:0000313" key="3">
    <source>
        <dbReference type="Proteomes" id="UP000223968"/>
    </source>
</evidence>
<gene>
    <name evidence="2" type="ORF">AJ79_04944</name>
</gene>
<dbReference type="PANTHER" id="PTHR43194:SF2">
    <property type="entry name" value="PEROXISOMAL MEMBRANE PROTEIN LPX1"/>
    <property type="match status" value="1"/>
</dbReference>
<sequence length="300" mass="33168">MSPSESPPNQTQVLPLPSGRNIGYQLSGPENAPLLILSNPLLTNLTIWDPLIPTLHVHNYRVLRYDNPGHGSSSAPPLDDTDNITFALLAGDLLFLLNALHISSVHTFIGASMGGATGVYLATLNPGIIKNLIICDTGMCAPVVAGIEDPFARRVEMARINADGMKVLTEQALERWFGALWRSEKKEEVERMRGLMRTTTREGFIACCHALRDRSYDLRPLLGALKGAVERVLFVVGGVDADFPQVMEKMRNSVMEGMEKQGEKEREREVGRAVIRGSGHLPMIDNPERFLRKVLKFLES</sequence>
<dbReference type="Gene3D" id="3.40.50.1820">
    <property type="entry name" value="alpha/beta hydrolase"/>
    <property type="match status" value="1"/>
</dbReference>
<comment type="caution">
    <text evidence="2">The sequence shown here is derived from an EMBL/GenBank/DDBJ whole genome shotgun (WGS) entry which is preliminary data.</text>
</comment>
<dbReference type="InterPro" id="IPR000073">
    <property type="entry name" value="AB_hydrolase_1"/>
</dbReference>
<dbReference type="PANTHER" id="PTHR43194">
    <property type="entry name" value="HYDROLASE ALPHA/BETA FOLD FAMILY"/>
    <property type="match status" value="1"/>
</dbReference>
<keyword evidence="3" id="KW-1185">Reference proteome</keyword>
<dbReference type="AlphaFoldDB" id="A0A2B7XRV5"/>
<dbReference type="InterPro" id="IPR029058">
    <property type="entry name" value="AB_hydrolase_fold"/>
</dbReference>
<dbReference type="SUPFAM" id="SSF53474">
    <property type="entry name" value="alpha/beta-Hydrolases"/>
    <property type="match status" value="1"/>
</dbReference>
<dbReference type="InterPro" id="IPR050228">
    <property type="entry name" value="Carboxylesterase_BioH"/>
</dbReference>
<dbReference type="STRING" id="1447875.A0A2B7XRV5"/>
<proteinExistence type="predicted"/>
<evidence type="ECO:0000259" key="1">
    <source>
        <dbReference type="Pfam" id="PF00561"/>
    </source>
</evidence>
<name>A0A2B7XRV5_9EURO</name>
<accession>A0A2B7XRV5</accession>
<dbReference type="OrthoDB" id="4207082at2759"/>
<dbReference type="EMBL" id="PDNB01000074">
    <property type="protein sequence ID" value="PGH11328.1"/>
    <property type="molecule type" value="Genomic_DNA"/>
</dbReference>